<sequence length="170" mass="18820">MKISSCFNRSQPNTLSSKLFSKVITSIFALSILTVGLSGCEQKPKQNANLWPTAQNCNLHKGPCSIEHNGSKVTLQINPQPIPIARPLGVQLTLENLNPTEVQLDISGINMYMGYNRVPLTSTKPNRWVGTSMLAFCTAEKMEWQVTVMLEQDGKQIQVPFLLETSNRGS</sequence>
<dbReference type="Proteomes" id="UP000664835">
    <property type="component" value="Unassembled WGS sequence"/>
</dbReference>
<dbReference type="RefSeq" id="WP_208150516.1">
    <property type="nucleotide sequence ID" value="NZ_JAGETV010000020.1"/>
</dbReference>
<gene>
    <name evidence="1" type="ORF">J3998_09965</name>
</gene>
<accession>A0ABS3Q6F9</accession>
<organism evidence="1 2">
    <name type="scientific">Thiomicrorhabdus marina</name>
    <dbReference type="NCBI Taxonomy" id="2818442"/>
    <lineage>
        <taxon>Bacteria</taxon>
        <taxon>Pseudomonadati</taxon>
        <taxon>Pseudomonadota</taxon>
        <taxon>Gammaproteobacteria</taxon>
        <taxon>Thiotrichales</taxon>
        <taxon>Piscirickettsiaceae</taxon>
        <taxon>Thiomicrorhabdus</taxon>
    </lineage>
</organism>
<evidence type="ECO:0000313" key="2">
    <source>
        <dbReference type="Proteomes" id="UP000664835"/>
    </source>
</evidence>
<name>A0ABS3Q6F9_9GAMM</name>
<proteinExistence type="predicted"/>
<protein>
    <recommendedName>
        <fullName evidence="3">Lipoprotein</fullName>
    </recommendedName>
</protein>
<evidence type="ECO:0008006" key="3">
    <source>
        <dbReference type="Google" id="ProtNLM"/>
    </source>
</evidence>
<evidence type="ECO:0000313" key="1">
    <source>
        <dbReference type="EMBL" id="MBO1927901.1"/>
    </source>
</evidence>
<dbReference type="EMBL" id="JAGETV010000020">
    <property type="protein sequence ID" value="MBO1927901.1"/>
    <property type="molecule type" value="Genomic_DNA"/>
</dbReference>
<reference evidence="1 2" key="1">
    <citation type="submission" date="2021-03" db="EMBL/GenBank/DDBJ databases">
        <title>Thiomicrorhabdus sp.nov.,novel sulfur-oxidizing bacteria isolated from coastal sediment.</title>
        <authorList>
            <person name="Liu X."/>
        </authorList>
    </citation>
    <scope>NUCLEOTIDE SEQUENCE [LARGE SCALE GENOMIC DNA]</scope>
    <source>
        <strain evidence="1 2">6S2-11</strain>
    </source>
</reference>
<comment type="caution">
    <text evidence="1">The sequence shown here is derived from an EMBL/GenBank/DDBJ whole genome shotgun (WGS) entry which is preliminary data.</text>
</comment>
<keyword evidence="2" id="KW-1185">Reference proteome</keyword>